<accession>A0A9N7Q8A9</accession>
<dbReference type="PANTHER" id="PTHR36181:SF4">
    <property type="entry name" value="LAGLIDADG ENDONUCLEASE"/>
    <property type="match status" value="1"/>
</dbReference>
<sequence>NFLIVSRKRRKVNTNLKTPPKGSAEFIVEKIDDLQNIIIPHFSNYPVFCAKLHAFKLFSQIVSALNTKDNRTIEGRIEILKMALSMNITTNRSKDRKELLFSLLGVSETKDIEFIENTIANITSPITDNNIAGIIDGDGSFYISFNKNGSIKTGFSITGDKDSKPLLEGIQAKFKGIGSIKEGSKNELVYTITGLNQIIDTLIPFIDKNPLFSERALHFYKFKTVSLILSGEQPLTLENKLKIVELAYDMNKQGKRRSLSKTDYINLIRNASKIN</sequence>
<dbReference type="OrthoDB" id="5424169at2759"/>
<dbReference type="PANTHER" id="PTHR36181">
    <property type="entry name" value="INTRON-ENCODED ENDONUCLEASE AI3-RELATED"/>
    <property type="match status" value="1"/>
</dbReference>
<dbReference type="Gene3D" id="3.10.28.10">
    <property type="entry name" value="Homing endonucleases"/>
    <property type="match status" value="2"/>
</dbReference>
<dbReference type="GO" id="GO:0004519">
    <property type="term" value="F:endonuclease activity"/>
    <property type="evidence" value="ECO:0007669"/>
    <property type="project" value="InterPro"/>
</dbReference>
<evidence type="ECO:0000256" key="1">
    <source>
        <dbReference type="ARBA" id="ARBA00002670"/>
    </source>
</evidence>
<dbReference type="InterPro" id="IPR051289">
    <property type="entry name" value="LAGLIDADG_Endonuclease"/>
</dbReference>
<feature type="domain" description="Homing endonuclease LAGLIDADG" evidence="2">
    <location>
        <begin position="131"/>
        <end position="225"/>
    </location>
</feature>
<organism evidence="3 4">
    <name type="scientific">Phanerochaete sordida</name>
    <dbReference type="NCBI Taxonomy" id="48140"/>
    <lineage>
        <taxon>Eukaryota</taxon>
        <taxon>Fungi</taxon>
        <taxon>Dikarya</taxon>
        <taxon>Basidiomycota</taxon>
        <taxon>Agaricomycotina</taxon>
        <taxon>Agaricomycetes</taxon>
        <taxon>Polyporales</taxon>
        <taxon>Phanerochaetaceae</taxon>
        <taxon>Phanerochaete</taxon>
    </lineage>
</organism>
<proteinExistence type="predicted"/>
<dbReference type="InterPro" id="IPR004860">
    <property type="entry name" value="LAGLIDADG_dom"/>
</dbReference>
<geneLocation type="mitochondrion" evidence="3"/>
<dbReference type="EMBL" id="LC707859">
    <property type="protein sequence ID" value="BDI12849.1"/>
    <property type="molecule type" value="Genomic_DNA"/>
</dbReference>
<reference evidence="3" key="1">
    <citation type="submission" date="2022-04" db="EMBL/GenBank/DDBJ databases">
        <title>The complete mitochondrial genome of the white-rot fungus Phanerochaete sordida YK-624.</title>
        <authorList>
            <person name="Mori T."/>
            <person name="Dohra H."/>
            <person name="Hirai H."/>
            <person name="Kawagishi H."/>
        </authorList>
    </citation>
    <scope>NUCLEOTIDE SEQUENCE</scope>
    <source>
        <strain evidence="3">YK-624</strain>
    </source>
</reference>
<dbReference type="AlphaFoldDB" id="A0A9N7Q8A9"/>
<evidence type="ECO:0000313" key="3">
    <source>
        <dbReference type="EMBL" id="BDI12849.1"/>
    </source>
</evidence>
<dbReference type="Proteomes" id="UP000703269">
    <property type="component" value="Mitochondrion MT"/>
</dbReference>
<name>A0A9N7Q8A9_9APHY</name>
<dbReference type="InterPro" id="IPR027434">
    <property type="entry name" value="Homing_endonucl"/>
</dbReference>
<comment type="function">
    <text evidence="1">Mitochondrial DNA endonuclease involved in intron homing.</text>
</comment>
<evidence type="ECO:0000259" key="2">
    <source>
        <dbReference type="Pfam" id="PF00961"/>
    </source>
</evidence>
<feature type="non-terminal residue" evidence="3">
    <location>
        <position position="1"/>
    </location>
</feature>
<dbReference type="SUPFAM" id="SSF55608">
    <property type="entry name" value="Homing endonucleases"/>
    <property type="match status" value="2"/>
</dbReference>
<dbReference type="GO" id="GO:0005739">
    <property type="term" value="C:mitochondrion"/>
    <property type="evidence" value="ECO:0007669"/>
    <property type="project" value="UniProtKB-ARBA"/>
</dbReference>
<keyword evidence="4" id="KW-1185">Reference proteome</keyword>
<keyword evidence="3" id="KW-0496">Mitochondrion</keyword>
<protein>
    <recommendedName>
        <fullName evidence="2">Homing endonuclease LAGLIDADG domain-containing protein</fullName>
    </recommendedName>
</protein>
<dbReference type="Pfam" id="PF00961">
    <property type="entry name" value="LAGLIDADG_1"/>
    <property type="match status" value="1"/>
</dbReference>
<evidence type="ECO:0000313" key="4">
    <source>
        <dbReference type="Proteomes" id="UP000703269"/>
    </source>
</evidence>